<sequence length="208" mass="22523">MRAALALAIVLTLAACTSSKQATSDGYRVSQEENGDVTIEVPPGASAETLMAALQDAAELTKWVPPEAAGGLRQIDASELPPVGGMGKTSVYEYGLQDGRFSLYVYRFGADADSQIEGTQVALATLVEQGRIDAFELKEQSAREVAWDDTEATLHRVRFVETIRGAPFDSYMYLLKDDIHWIKARVSFPEGLHDKAKVDAMVLALLAG</sequence>
<dbReference type="InParanoid" id="A0A259U185"/>
<evidence type="ECO:0000313" key="3">
    <source>
        <dbReference type="Proteomes" id="UP000216446"/>
    </source>
</evidence>
<dbReference type="Proteomes" id="UP000216446">
    <property type="component" value="Unassembled WGS sequence"/>
</dbReference>
<accession>A0A259U185</accession>
<dbReference type="PROSITE" id="PS51257">
    <property type="entry name" value="PROKAR_LIPOPROTEIN"/>
    <property type="match status" value="1"/>
</dbReference>
<gene>
    <name evidence="2" type="ORF">BSZ36_12620</name>
</gene>
<keyword evidence="1" id="KW-0732">Signal</keyword>
<keyword evidence="3" id="KW-1185">Reference proteome</keyword>
<feature type="chain" id="PRO_5012152866" evidence="1">
    <location>
        <begin position="23"/>
        <end position="208"/>
    </location>
</feature>
<organism evidence="2 3">
    <name type="scientific">Rubricoccus marinus</name>
    <dbReference type="NCBI Taxonomy" id="716817"/>
    <lineage>
        <taxon>Bacteria</taxon>
        <taxon>Pseudomonadati</taxon>
        <taxon>Rhodothermota</taxon>
        <taxon>Rhodothermia</taxon>
        <taxon>Rhodothermales</taxon>
        <taxon>Rubricoccaceae</taxon>
        <taxon>Rubricoccus</taxon>
    </lineage>
</organism>
<evidence type="ECO:0000256" key="1">
    <source>
        <dbReference type="SAM" id="SignalP"/>
    </source>
</evidence>
<evidence type="ECO:0000313" key="2">
    <source>
        <dbReference type="EMBL" id="OZC03752.1"/>
    </source>
</evidence>
<feature type="signal peptide" evidence="1">
    <location>
        <begin position="1"/>
        <end position="22"/>
    </location>
</feature>
<name>A0A259U185_9BACT</name>
<dbReference type="RefSeq" id="WP_094549468.1">
    <property type="nucleotide sequence ID" value="NZ_MQWB01000001.1"/>
</dbReference>
<protein>
    <submittedName>
        <fullName evidence="2">Uncharacterized protein</fullName>
    </submittedName>
</protein>
<dbReference type="EMBL" id="MQWB01000001">
    <property type="protein sequence ID" value="OZC03752.1"/>
    <property type="molecule type" value="Genomic_DNA"/>
</dbReference>
<proteinExistence type="predicted"/>
<reference evidence="2 3" key="1">
    <citation type="submission" date="2016-11" db="EMBL/GenBank/DDBJ databases">
        <title>Study of marine rhodopsin-containing bacteria.</title>
        <authorList>
            <person name="Yoshizawa S."/>
            <person name="Kumagai Y."/>
            <person name="Kogure K."/>
        </authorList>
    </citation>
    <scope>NUCLEOTIDE SEQUENCE [LARGE SCALE GENOMIC DNA]</scope>
    <source>
        <strain evidence="2 3">SG-29</strain>
    </source>
</reference>
<dbReference type="AlphaFoldDB" id="A0A259U185"/>
<comment type="caution">
    <text evidence="2">The sequence shown here is derived from an EMBL/GenBank/DDBJ whole genome shotgun (WGS) entry which is preliminary data.</text>
</comment>